<dbReference type="AlphaFoldDB" id="A0AAU8CR45"/>
<dbReference type="SUPFAM" id="SSF46626">
    <property type="entry name" value="Cytochrome c"/>
    <property type="match status" value="1"/>
</dbReference>
<dbReference type="InterPro" id="IPR009056">
    <property type="entry name" value="Cyt_c-like_dom"/>
</dbReference>
<evidence type="ECO:0000256" key="1">
    <source>
        <dbReference type="ARBA" id="ARBA00022448"/>
    </source>
</evidence>
<dbReference type="PANTHER" id="PTHR11961">
    <property type="entry name" value="CYTOCHROME C"/>
    <property type="match status" value="1"/>
</dbReference>
<proteinExistence type="predicted"/>
<dbReference type="Pfam" id="PF00034">
    <property type="entry name" value="Cytochrom_C"/>
    <property type="match status" value="1"/>
</dbReference>
<dbReference type="EMBL" id="CP159253">
    <property type="protein sequence ID" value="XCG49043.1"/>
    <property type="molecule type" value="Genomic_DNA"/>
</dbReference>
<dbReference type="GO" id="GO:0020037">
    <property type="term" value="F:heme binding"/>
    <property type="evidence" value="ECO:0007669"/>
    <property type="project" value="InterPro"/>
</dbReference>
<reference evidence="9" key="1">
    <citation type="submission" date="2024-06" db="EMBL/GenBank/DDBJ databases">
        <title>Mesorhizobium karijinii sp. nov., a symbiont of the iconic Swainsona formosa from arid Australia.</title>
        <authorList>
            <person name="Hill Y.J."/>
            <person name="Watkin E.L.J."/>
            <person name="O'Hara G.W."/>
            <person name="Terpolilli J."/>
            <person name="Tye M.L."/>
            <person name="Kohlmeier M.G."/>
        </authorList>
    </citation>
    <scope>NUCLEOTIDE SEQUENCE</scope>
    <source>
        <strain evidence="9">WSM2240</strain>
    </source>
</reference>
<evidence type="ECO:0000256" key="7">
    <source>
        <dbReference type="SAM" id="MobiDB-lite"/>
    </source>
</evidence>
<dbReference type="Gene3D" id="1.10.760.10">
    <property type="entry name" value="Cytochrome c-like domain"/>
    <property type="match status" value="1"/>
</dbReference>
<evidence type="ECO:0000256" key="3">
    <source>
        <dbReference type="ARBA" id="ARBA00022723"/>
    </source>
</evidence>
<keyword evidence="5 6" id="KW-0408">Iron</keyword>
<dbReference type="PROSITE" id="PS51007">
    <property type="entry name" value="CYTC"/>
    <property type="match status" value="1"/>
</dbReference>
<evidence type="ECO:0000313" key="9">
    <source>
        <dbReference type="EMBL" id="XCG49043.1"/>
    </source>
</evidence>
<evidence type="ECO:0000256" key="2">
    <source>
        <dbReference type="ARBA" id="ARBA00022617"/>
    </source>
</evidence>
<feature type="compositionally biased region" description="Low complexity" evidence="7">
    <location>
        <begin position="181"/>
        <end position="240"/>
    </location>
</feature>
<keyword evidence="3 6" id="KW-0479">Metal-binding</keyword>
<gene>
    <name evidence="9" type="ORF">ABVK50_28250</name>
</gene>
<accession>A0AAU8CR45</accession>
<name>A0AAU8CR45_9HYPH</name>
<dbReference type="GO" id="GO:0009055">
    <property type="term" value="F:electron transfer activity"/>
    <property type="evidence" value="ECO:0007669"/>
    <property type="project" value="InterPro"/>
</dbReference>
<keyword evidence="4" id="KW-0249">Electron transport</keyword>
<evidence type="ECO:0000256" key="6">
    <source>
        <dbReference type="PROSITE-ProRule" id="PRU00433"/>
    </source>
</evidence>
<organism evidence="9">
    <name type="scientific">Mesorhizobium sp. WSM2240</name>
    <dbReference type="NCBI Taxonomy" id="3228851"/>
    <lineage>
        <taxon>Bacteria</taxon>
        <taxon>Pseudomonadati</taxon>
        <taxon>Pseudomonadota</taxon>
        <taxon>Alphaproteobacteria</taxon>
        <taxon>Hyphomicrobiales</taxon>
        <taxon>Phyllobacteriaceae</taxon>
        <taxon>Mesorhizobium</taxon>
    </lineage>
</organism>
<protein>
    <submittedName>
        <fullName evidence="9">Cytochrome c family protein</fullName>
    </submittedName>
</protein>
<dbReference type="InterPro" id="IPR036909">
    <property type="entry name" value="Cyt_c-like_dom_sf"/>
</dbReference>
<feature type="compositionally biased region" description="Pro residues" evidence="7">
    <location>
        <begin position="241"/>
        <end position="258"/>
    </location>
</feature>
<dbReference type="InterPro" id="IPR002327">
    <property type="entry name" value="Cyt_c_1A/1B"/>
</dbReference>
<feature type="region of interest" description="Disordered" evidence="7">
    <location>
        <begin position="180"/>
        <end position="258"/>
    </location>
</feature>
<evidence type="ECO:0000256" key="5">
    <source>
        <dbReference type="ARBA" id="ARBA00023004"/>
    </source>
</evidence>
<dbReference type="RefSeq" id="WP_353643428.1">
    <property type="nucleotide sequence ID" value="NZ_CP159253.1"/>
</dbReference>
<feature type="domain" description="Cytochrome c" evidence="8">
    <location>
        <begin position="70"/>
        <end position="174"/>
    </location>
</feature>
<keyword evidence="2 6" id="KW-0349">Heme</keyword>
<dbReference type="PRINTS" id="PR00604">
    <property type="entry name" value="CYTCHRMECIAB"/>
</dbReference>
<keyword evidence="1" id="KW-0813">Transport</keyword>
<evidence type="ECO:0000256" key="4">
    <source>
        <dbReference type="ARBA" id="ARBA00022982"/>
    </source>
</evidence>
<sequence length="258" mass="25763">MDSFEFNKLIGGLLGAVFIVFSISIASDAIFASPSPEKPGFIIEAAEEEPAGGAPAVPVEEPIAVLLASANPEAGAAVFKKCTACHTVESGGANKVGPNLWNIVDRPLASHEGFAYSAAMKEFAQGGSVVWDYQHLSDFLASPKGYIKGTAMGFAGVKKPDERADLIAYLRTLSDNPAPLPEAAAPAAAAEPAAAPESGAAPAEAAPAEAPAAPAEAPAAPAEAAPAPDTTPAPSESAPAPAEPAEPAPAPAEPAPAQ</sequence>
<dbReference type="GO" id="GO:0046872">
    <property type="term" value="F:metal ion binding"/>
    <property type="evidence" value="ECO:0007669"/>
    <property type="project" value="UniProtKB-KW"/>
</dbReference>
<evidence type="ECO:0000259" key="8">
    <source>
        <dbReference type="PROSITE" id="PS51007"/>
    </source>
</evidence>